<evidence type="ECO:0000259" key="11">
    <source>
        <dbReference type="PROSITE" id="PS50878"/>
    </source>
</evidence>
<keyword evidence="5" id="KW-0479">Metal-binding</keyword>
<dbReference type="InterPro" id="IPR012337">
    <property type="entry name" value="RNaseH-like_sf"/>
</dbReference>
<evidence type="ECO:0000256" key="8">
    <source>
        <dbReference type="ARBA" id="ARBA00022918"/>
    </source>
</evidence>
<dbReference type="OrthoDB" id="9386368at2759"/>
<keyword evidence="3" id="KW-0548">Nucleotidyltransferase</keyword>
<dbReference type="PANTHER" id="PTHR41694:SF3">
    <property type="entry name" value="RNA-DIRECTED DNA POLYMERASE-RELATED"/>
    <property type="match status" value="1"/>
</dbReference>
<feature type="domain" description="Integrase catalytic" evidence="12">
    <location>
        <begin position="44"/>
        <end position="132"/>
    </location>
</feature>
<sequence length="415" mass="46083">MLAQAKASRGFFHPNAHTLQKQFQLTATEAREIVESCDDCHALGAPLPAGVNHRGLKALELWQTDVTQVAEFGRLKYVHVTVDTFSSAMWASAHTGEKARDVITHWRQAFAVLGIPSAVKTDNGPAYASQQIPLHPDDAPCFAFSVPTLNQEASRKRYHWKFLPQGMKNSPFICQWYLSSLLSPVCAAVGEAIILHYMDDVLVCAPNDDLLSHALDLTIDSLVAAGFELQEEKIQRMPPSKYLGLEIDASGASHKSVITWKDPQTQQWEKVIVEVEGSPQVAELAAVVRAFEKFPEPFNLVTDSAYAAEEEIKSKSVCIVTEEDVAGPLHPAEETETEIVTRSLSLGELRYLQREFTHQTNKSILTWLLRIWDAAANDTILEGSEARQLGSLSRDVVIDQGIGRTQQTLSLWRQL</sequence>
<evidence type="ECO:0000259" key="12">
    <source>
        <dbReference type="PROSITE" id="PS50994"/>
    </source>
</evidence>
<dbReference type="Gene3D" id="3.30.70.270">
    <property type="match status" value="1"/>
</dbReference>
<keyword evidence="6" id="KW-0255">Endonuclease</keyword>
<dbReference type="InterPro" id="IPR017856">
    <property type="entry name" value="Integrase-like_N"/>
</dbReference>
<evidence type="ECO:0000256" key="7">
    <source>
        <dbReference type="ARBA" id="ARBA00022801"/>
    </source>
</evidence>
<dbReference type="PANTHER" id="PTHR41694">
    <property type="entry name" value="ENDOGENOUS RETROVIRUS GROUP K MEMBER POL PROTEIN"/>
    <property type="match status" value="1"/>
</dbReference>
<dbReference type="InterPro" id="IPR001584">
    <property type="entry name" value="Integrase_cat-core"/>
</dbReference>
<evidence type="ECO:0000256" key="1">
    <source>
        <dbReference type="ARBA" id="ARBA00010879"/>
    </source>
</evidence>
<evidence type="ECO:0000313" key="14">
    <source>
        <dbReference type="Proteomes" id="UP000269221"/>
    </source>
</evidence>
<gene>
    <name evidence="13" type="ORF">DUI87_03509</name>
</gene>
<dbReference type="GO" id="GO:0035613">
    <property type="term" value="F:RNA stem-loop binding"/>
    <property type="evidence" value="ECO:0007669"/>
    <property type="project" value="TreeGrafter"/>
</dbReference>
<evidence type="ECO:0000313" key="13">
    <source>
        <dbReference type="EMBL" id="RMC19942.1"/>
    </source>
</evidence>
<keyword evidence="9" id="KW-0862">Zinc</keyword>
<dbReference type="InterPro" id="IPR003308">
    <property type="entry name" value="Integrase_Zn-bd_dom_N"/>
</dbReference>
<dbReference type="PROSITE" id="PS50994">
    <property type="entry name" value="INTEGRASE"/>
    <property type="match status" value="1"/>
</dbReference>
<protein>
    <submittedName>
        <fullName evidence="13">Uncharacterized protein</fullName>
    </submittedName>
</protein>
<reference evidence="13 14" key="1">
    <citation type="submission" date="2018-07" db="EMBL/GenBank/DDBJ databases">
        <title>A high quality draft genome assembly of the barn swallow (H. rustica rustica).</title>
        <authorList>
            <person name="Formenti G."/>
            <person name="Chiara M."/>
            <person name="Poveda L."/>
            <person name="Francoijs K.-J."/>
            <person name="Bonisoli-Alquati A."/>
            <person name="Canova L."/>
            <person name="Gianfranceschi L."/>
            <person name="Horner D.S."/>
            <person name="Saino N."/>
        </authorList>
    </citation>
    <scope>NUCLEOTIDE SEQUENCE [LARGE SCALE GENOMIC DNA]</scope>
    <source>
        <strain evidence="13">Chelidonia</strain>
        <tissue evidence="13">Blood</tissue>
    </source>
</reference>
<dbReference type="InterPro" id="IPR036397">
    <property type="entry name" value="RNaseH_sf"/>
</dbReference>
<dbReference type="STRING" id="333673.A0A3M0L2Y5"/>
<dbReference type="InterPro" id="IPR043502">
    <property type="entry name" value="DNA/RNA_pol_sf"/>
</dbReference>
<keyword evidence="8" id="KW-0695">RNA-directed DNA polymerase</keyword>
<dbReference type="SUPFAM" id="SSF46919">
    <property type="entry name" value="N-terminal Zn binding domain of HIV integrase"/>
    <property type="match status" value="1"/>
</dbReference>
<keyword evidence="2" id="KW-0808">Transferase</keyword>
<dbReference type="GO" id="GO:0016787">
    <property type="term" value="F:hydrolase activity"/>
    <property type="evidence" value="ECO:0007669"/>
    <property type="project" value="UniProtKB-KW"/>
</dbReference>
<dbReference type="PROSITE" id="PS50876">
    <property type="entry name" value="ZF_INTEGRASE"/>
    <property type="match status" value="1"/>
</dbReference>
<comment type="similarity">
    <text evidence="1">Belongs to the beta type-B retroviral polymerase family. HERV class-II K(HML-2) pol subfamily.</text>
</comment>
<keyword evidence="7" id="KW-0378">Hydrolase</keyword>
<evidence type="ECO:0000259" key="10">
    <source>
        <dbReference type="PROSITE" id="PS50876"/>
    </source>
</evidence>
<dbReference type="Pfam" id="PF00078">
    <property type="entry name" value="RVT_1"/>
    <property type="match status" value="1"/>
</dbReference>
<dbReference type="SUPFAM" id="SSF53098">
    <property type="entry name" value="Ribonuclease H-like"/>
    <property type="match status" value="2"/>
</dbReference>
<name>A0A3M0L2Y5_HIRRU</name>
<evidence type="ECO:0000256" key="5">
    <source>
        <dbReference type="ARBA" id="ARBA00022723"/>
    </source>
</evidence>
<dbReference type="AlphaFoldDB" id="A0A3M0L2Y5"/>
<evidence type="ECO:0000256" key="3">
    <source>
        <dbReference type="ARBA" id="ARBA00022695"/>
    </source>
</evidence>
<dbReference type="SUPFAM" id="SSF56672">
    <property type="entry name" value="DNA/RNA polymerases"/>
    <property type="match status" value="1"/>
</dbReference>
<dbReference type="Gene3D" id="3.30.420.10">
    <property type="entry name" value="Ribonuclease H-like superfamily/Ribonuclease H"/>
    <property type="match status" value="2"/>
</dbReference>
<keyword evidence="14" id="KW-1185">Reference proteome</keyword>
<dbReference type="PROSITE" id="PS50878">
    <property type="entry name" value="RT_POL"/>
    <property type="match status" value="1"/>
</dbReference>
<keyword evidence="4" id="KW-0540">Nuclease</keyword>
<dbReference type="GO" id="GO:0004519">
    <property type="term" value="F:endonuclease activity"/>
    <property type="evidence" value="ECO:0007669"/>
    <property type="project" value="UniProtKB-KW"/>
</dbReference>
<feature type="domain" description="Integrase-type" evidence="10">
    <location>
        <begin position="1"/>
        <end position="41"/>
    </location>
</feature>
<evidence type="ECO:0000256" key="4">
    <source>
        <dbReference type="ARBA" id="ARBA00022722"/>
    </source>
</evidence>
<evidence type="ECO:0000256" key="6">
    <source>
        <dbReference type="ARBA" id="ARBA00022759"/>
    </source>
</evidence>
<proteinExistence type="inferred from homology"/>
<evidence type="ECO:0000256" key="2">
    <source>
        <dbReference type="ARBA" id="ARBA00022679"/>
    </source>
</evidence>
<dbReference type="Proteomes" id="UP000269221">
    <property type="component" value="Unassembled WGS sequence"/>
</dbReference>
<dbReference type="InterPro" id="IPR000477">
    <property type="entry name" value="RT_dom"/>
</dbReference>
<organism evidence="13 14">
    <name type="scientific">Hirundo rustica rustica</name>
    <dbReference type="NCBI Taxonomy" id="333673"/>
    <lineage>
        <taxon>Eukaryota</taxon>
        <taxon>Metazoa</taxon>
        <taxon>Chordata</taxon>
        <taxon>Craniata</taxon>
        <taxon>Vertebrata</taxon>
        <taxon>Euteleostomi</taxon>
        <taxon>Archelosauria</taxon>
        <taxon>Archosauria</taxon>
        <taxon>Dinosauria</taxon>
        <taxon>Saurischia</taxon>
        <taxon>Theropoda</taxon>
        <taxon>Coelurosauria</taxon>
        <taxon>Aves</taxon>
        <taxon>Neognathae</taxon>
        <taxon>Neoaves</taxon>
        <taxon>Telluraves</taxon>
        <taxon>Australaves</taxon>
        <taxon>Passeriformes</taxon>
        <taxon>Sylvioidea</taxon>
        <taxon>Hirundinidae</taxon>
        <taxon>Hirundo</taxon>
    </lineage>
</organism>
<keyword evidence="9" id="KW-0863">Zinc-finger</keyword>
<accession>A0A3M0L2Y5</accession>
<feature type="domain" description="Reverse transcriptase" evidence="11">
    <location>
        <begin position="1"/>
        <end position="247"/>
    </location>
</feature>
<dbReference type="EMBL" id="QRBI01000094">
    <property type="protein sequence ID" value="RMC19942.1"/>
    <property type="molecule type" value="Genomic_DNA"/>
</dbReference>
<dbReference type="GO" id="GO:0008270">
    <property type="term" value="F:zinc ion binding"/>
    <property type="evidence" value="ECO:0007669"/>
    <property type="project" value="UniProtKB-KW"/>
</dbReference>
<comment type="caution">
    <text evidence="13">The sequence shown here is derived from an EMBL/GenBank/DDBJ whole genome shotgun (WGS) entry which is preliminary data.</text>
</comment>
<dbReference type="Pfam" id="PF02022">
    <property type="entry name" value="Integrase_Zn"/>
    <property type="match status" value="1"/>
</dbReference>
<dbReference type="Gene3D" id="1.10.10.200">
    <property type="match status" value="1"/>
</dbReference>
<dbReference type="GO" id="GO:0015074">
    <property type="term" value="P:DNA integration"/>
    <property type="evidence" value="ECO:0007669"/>
    <property type="project" value="InterPro"/>
</dbReference>
<dbReference type="InterPro" id="IPR043128">
    <property type="entry name" value="Rev_trsase/Diguanyl_cyclase"/>
</dbReference>
<evidence type="ECO:0000256" key="9">
    <source>
        <dbReference type="PROSITE-ProRule" id="PRU00450"/>
    </source>
</evidence>
<dbReference type="GO" id="GO:0003964">
    <property type="term" value="F:RNA-directed DNA polymerase activity"/>
    <property type="evidence" value="ECO:0007669"/>
    <property type="project" value="UniProtKB-KW"/>
</dbReference>